<dbReference type="STRING" id="131310.A0A0N5A5I9"/>
<dbReference type="PROSITE" id="PS50294">
    <property type="entry name" value="WD_REPEATS_REGION"/>
    <property type="match status" value="4"/>
</dbReference>
<reference evidence="9" key="1">
    <citation type="submission" date="2017-02" db="UniProtKB">
        <authorList>
            <consortium name="WormBaseParasite"/>
        </authorList>
    </citation>
    <scope>IDENTIFICATION</scope>
</reference>
<dbReference type="InterPro" id="IPR019775">
    <property type="entry name" value="WD40_repeat_CS"/>
</dbReference>
<dbReference type="InterPro" id="IPR015943">
    <property type="entry name" value="WD40/YVTN_repeat-like_dom_sf"/>
</dbReference>
<dbReference type="InterPro" id="IPR001680">
    <property type="entry name" value="WD40_rpt"/>
</dbReference>
<dbReference type="PRINTS" id="PR00320">
    <property type="entry name" value="GPROTEINBRPT"/>
</dbReference>
<name>A0A0N5A5I9_PARTI</name>
<evidence type="ECO:0000313" key="8">
    <source>
        <dbReference type="Proteomes" id="UP000038045"/>
    </source>
</evidence>
<keyword evidence="2" id="KW-0677">Repeat</keyword>
<dbReference type="Pfam" id="PF00400">
    <property type="entry name" value="WD40"/>
    <property type="match status" value="7"/>
</dbReference>
<organism evidence="8 9">
    <name type="scientific">Parastrongyloides trichosuri</name>
    <name type="common">Possum-specific nematode worm</name>
    <dbReference type="NCBI Taxonomy" id="131310"/>
    <lineage>
        <taxon>Eukaryota</taxon>
        <taxon>Metazoa</taxon>
        <taxon>Ecdysozoa</taxon>
        <taxon>Nematoda</taxon>
        <taxon>Chromadorea</taxon>
        <taxon>Rhabditida</taxon>
        <taxon>Tylenchina</taxon>
        <taxon>Panagrolaimomorpha</taxon>
        <taxon>Strongyloidoidea</taxon>
        <taxon>Strongyloididae</taxon>
        <taxon>Parastrongyloides</taxon>
    </lineage>
</organism>
<evidence type="ECO:0000256" key="1">
    <source>
        <dbReference type="ARBA" id="ARBA00022574"/>
    </source>
</evidence>
<dbReference type="Proteomes" id="UP000038045">
    <property type="component" value="Unplaced"/>
</dbReference>
<dbReference type="WBParaSite" id="PTRK_0001697000.1">
    <property type="protein sequence ID" value="PTRK_0001697000.1"/>
    <property type="gene ID" value="PTRK_0001697000"/>
</dbReference>
<dbReference type="CDD" id="cd00200">
    <property type="entry name" value="WD40"/>
    <property type="match status" value="1"/>
</dbReference>
<dbReference type="GO" id="GO:0000398">
    <property type="term" value="P:mRNA splicing, via spliceosome"/>
    <property type="evidence" value="ECO:0007669"/>
    <property type="project" value="InterPro"/>
</dbReference>
<protein>
    <recommendedName>
        <fullName evidence="6">Pleiotropic regulator 1</fullName>
    </recommendedName>
</protein>
<comment type="function">
    <text evidence="4">Involved in pre-mRNA splicing as component of the spliceosome. Component of the PRP19-CDC5L complex that forms an integral part of the spliceosome and is required for activating pre-mRNA splicing. As a component of the minor spliceosome, involved in the splicing of U12-type introns in pre-mRNAs.</text>
</comment>
<dbReference type="PANTHER" id="PTHR19923">
    <property type="entry name" value="WD40 REPEAT PROTEINPRL1/PRL2-RELATED"/>
    <property type="match status" value="1"/>
</dbReference>
<evidence type="ECO:0000256" key="5">
    <source>
        <dbReference type="ARBA" id="ARBA00062641"/>
    </source>
</evidence>
<comment type="subunit">
    <text evidence="5">Identified in the spliceosome C complex. Component of the PRP19-CDC5L splicing complex composed of a core complex comprising a homotetramer of PRPF19, CDC5L, PLRG1 and BCAS2, and at least three less stably associated proteins CTNNBL1, CWC15 and HSPA8. Interacts (via its WD40 repeat domain) directly with CDC5L (via its C-terminal); the interaction is required for mRNA splicing but not for spliceosome assembly. Component of the minor spliceosome, which splices U12-type introns. Within this complex, interacts with CRIPT. Also interacts directly in the complex with BCAS2 and PRPF19. Interacts with USB1.</text>
</comment>
<feature type="repeat" description="WD" evidence="7">
    <location>
        <begin position="176"/>
        <end position="217"/>
    </location>
</feature>
<dbReference type="GO" id="GO:0071011">
    <property type="term" value="C:precatalytic spliceosome"/>
    <property type="evidence" value="ECO:0007669"/>
    <property type="project" value="TreeGrafter"/>
</dbReference>
<feature type="repeat" description="WD" evidence="7">
    <location>
        <begin position="218"/>
        <end position="259"/>
    </location>
</feature>
<dbReference type="InterPro" id="IPR036322">
    <property type="entry name" value="WD40_repeat_dom_sf"/>
</dbReference>
<accession>A0A0N5A5I9</accession>
<keyword evidence="1 7" id="KW-0853">WD repeat</keyword>
<proteinExistence type="inferred from homology"/>
<dbReference type="SUPFAM" id="SSF50978">
    <property type="entry name" value="WD40 repeat-like"/>
    <property type="match status" value="1"/>
</dbReference>
<feature type="repeat" description="WD" evidence="7">
    <location>
        <begin position="302"/>
        <end position="343"/>
    </location>
</feature>
<evidence type="ECO:0000313" key="9">
    <source>
        <dbReference type="WBParaSite" id="PTRK_0001697000.1"/>
    </source>
</evidence>
<dbReference type="FunFam" id="2.130.10.10:FF:000012">
    <property type="entry name" value="Putative pleiotropic regulator 1"/>
    <property type="match status" value="1"/>
</dbReference>
<dbReference type="Gene3D" id="2.130.10.10">
    <property type="entry name" value="YVTN repeat-like/Quinoprotein amine dehydrogenase"/>
    <property type="match status" value="1"/>
</dbReference>
<evidence type="ECO:0000256" key="7">
    <source>
        <dbReference type="PROSITE-ProRule" id="PRU00221"/>
    </source>
</evidence>
<dbReference type="InterPro" id="IPR045241">
    <property type="entry name" value="Prp46/PLRG1-like"/>
</dbReference>
<evidence type="ECO:0000256" key="3">
    <source>
        <dbReference type="ARBA" id="ARBA00025726"/>
    </source>
</evidence>
<dbReference type="PANTHER" id="PTHR19923:SF0">
    <property type="entry name" value="PLEIOTROPIC REGULATOR 1"/>
    <property type="match status" value="1"/>
</dbReference>
<feature type="repeat" description="WD" evidence="7">
    <location>
        <begin position="385"/>
        <end position="425"/>
    </location>
</feature>
<dbReference type="GO" id="GO:0000974">
    <property type="term" value="C:Prp19 complex"/>
    <property type="evidence" value="ECO:0007669"/>
    <property type="project" value="TreeGrafter"/>
</dbReference>
<dbReference type="InterPro" id="IPR020472">
    <property type="entry name" value="WD40_PAC1"/>
</dbReference>
<feature type="repeat" description="WD" evidence="7">
    <location>
        <begin position="260"/>
        <end position="301"/>
    </location>
</feature>
<sequence length="490" mass="55109">MTEINQKDKNSSNNGVSKQIDVTSEVLEKRKQLLDTICRSMKRTHELFYYDYDTTLYGDEESDNLWKKYKINSECNSVILAIENNKKAIIDEKMNLPKHQFIGQAVDSFQNQLSIKSSENSQLTITSGSNKNLNEISTINNDKKYTDNSVKMLLPSKAPLTVKPKWHAPWKLYRVVAGHTGWVRCVDVEPGNQYFVTGGSDRIIKIWDLASGNLKLSLTGHISSVRGVKISPRHPFLFSCGEDKQVKCWDLEVNKVVRHYHGHLSAVQGLSIHPTLDVLCTAGRDCTVRVWDIRTKAQIHTLTGHTNTVAAVVTQATNPQVISGSHDSTIRLWDLAAGKTWCTLTHHKKSIRALALHPSLYMFASGSTNNIRQWKSKNAEMVRSLNQHQAVINALACNEDGVLVSGGDNGSLNFWDWNSGFCFQQEQVKAQPGSIDSESGIFCMTFDKSGSRLITGDADKSIKMYKEDLSATEETHPLLWRPNILKRQKF</sequence>
<dbReference type="GO" id="GO:0071013">
    <property type="term" value="C:catalytic step 2 spliceosome"/>
    <property type="evidence" value="ECO:0007669"/>
    <property type="project" value="TreeGrafter"/>
</dbReference>
<dbReference type="PROSITE" id="PS50082">
    <property type="entry name" value="WD_REPEATS_2"/>
    <property type="match status" value="6"/>
</dbReference>
<dbReference type="PROSITE" id="PS00678">
    <property type="entry name" value="WD_REPEATS_1"/>
    <property type="match status" value="2"/>
</dbReference>
<evidence type="ECO:0000256" key="2">
    <source>
        <dbReference type="ARBA" id="ARBA00022737"/>
    </source>
</evidence>
<comment type="similarity">
    <text evidence="3">Belongs to the WD repeat PRL1/PRL2 family.</text>
</comment>
<keyword evidence="8" id="KW-1185">Reference proteome</keyword>
<feature type="repeat" description="WD" evidence="7">
    <location>
        <begin position="344"/>
        <end position="384"/>
    </location>
</feature>
<evidence type="ECO:0000256" key="4">
    <source>
        <dbReference type="ARBA" id="ARBA00046238"/>
    </source>
</evidence>
<dbReference type="AlphaFoldDB" id="A0A0N5A5I9"/>
<dbReference type="SMART" id="SM00320">
    <property type="entry name" value="WD40"/>
    <property type="match status" value="7"/>
</dbReference>
<evidence type="ECO:0000256" key="6">
    <source>
        <dbReference type="ARBA" id="ARBA00073631"/>
    </source>
</evidence>